<sequence>MDNRSDSGDTGDLGAVDGVRNAKGERDANGGRDLRSVRDGRLAGFEIPRIGMGTMALAIEGRPDRETAIETIHAALDEGVRYLDTAWSYYLPSRPGTGEPEDLGYGERLVRDALASWDGPRERVLVATKTGYRRTCEAVAAGGKAGASGASGASAADVSRETPDAKNTAKPARQHLQAVGSRYGWMADSRPETMIRDAKESAAHLGVEALDLLYSHGPDPAVPYADQVGALRDLLDAGVIRYAGISRVNREQIDIARAILGDKLIAVQNQFSPSHPDPEHTLEYCEQLGLAFVCWSPLGGFLDPVDQHAYDPFREVAAKLGVSHQRVTLAWELAQYPRLFTIPSARNPQEIHDSFAATRLELAPDDLARLNASVATRRQAMAAGM</sequence>
<dbReference type="Pfam" id="PF00248">
    <property type="entry name" value="Aldo_ket_red"/>
    <property type="match status" value="1"/>
</dbReference>
<dbReference type="SUPFAM" id="SSF51430">
    <property type="entry name" value="NAD(P)-linked oxidoreductase"/>
    <property type="match status" value="1"/>
</dbReference>
<dbReference type="Proteomes" id="UP000011835">
    <property type="component" value="Chromosome"/>
</dbReference>
<evidence type="ECO:0000313" key="4">
    <source>
        <dbReference type="EMBL" id="AGH40418.1"/>
    </source>
</evidence>
<evidence type="ECO:0000256" key="2">
    <source>
        <dbReference type="SAM" id="MobiDB-lite"/>
    </source>
</evidence>
<keyword evidence="5" id="KW-1185">Reference proteome</keyword>
<dbReference type="InterPro" id="IPR036812">
    <property type="entry name" value="NAD(P)_OxRdtase_dom_sf"/>
</dbReference>
<feature type="domain" description="NADP-dependent oxidoreductase" evidence="3">
    <location>
        <begin position="49"/>
        <end position="372"/>
    </location>
</feature>
<dbReference type="PATRIC" id="fig|1254439.12.peg.147"/>
<dbReference type="Gene3D" id="3.20.20.100">
    <property type="entry name" value="NADP-dependent oxidoreductase domain"/>
    <property type="match status" value="1"/>
</dbReference>
<organism evidence="4 5">
    <name type="scientific">Bifidobacterium thermophilum RBL67</name>
    <dbReference type="NCBI Taxonomy" id="1254439"/>
    <lineage>
        <taxon>Bacteria</taxon>
        <taxon>Bacillati</taxon>
        <taxon>Actinomycetota</taxon>
        <taxon>Actinomycetes</taxon>
        <taxon>Bifidobacteriales</taxon>
        <taxon>Bifidobacteriaceae</taxon>
        <taxon>Bifidobacterium</taxon>
    </lineage>
</organism>
<dbReference type="PANTHER" id="PTHR43364">
    <property type="entry name" value="NADH-SPECIFIC METHYLGLYOXAL REDUCTASE-RELATED"/>
    <property type="match status" value="1"/>
</dbReference>
<name>M4RD24_9BIFI</name>
<dbReference type="InterPro" id="IPR023210">
    <property type="entry name" value="NADP_OxRdtase_dom"/>
</dbReference>
<accession>M4RD24</accession>
<dbReference type="GO" id="GO:0016491">
    <property type="term" value="F:oxidoreductase activity"/>
    <property type="evidence" value="ECO:0007669"/>
    <property type="project" value="UniProtKB-KW"/>
</dbReference>
<evidence type="ECO:0000313" key="5">
    <source>
        <dbReference type="Proteomes" id="UP000011835"/>
    </source>
</evidence>
<dbReference type="HOGENOM" id="CLU_023205_2_1_11"/>
<keyword evidence="1" id="KW-0560">Oxidoreductase</keyword>
<gene>
    <name evidence="4" type="ORF">D805_0151</name>
</gene>
<feature type="compositionally biased region" description="Basic and acidic residues" evidence="2">
    <location>
        <begin position="20"/>
        <end position="35"/>
    </location>
</feature>
<dbReference type="PANTHER" id="PTHR43364:SF4">
    <property type="entry name" value="NAD(P)-LINKED OXIDOREDUCTASE SUPERFAMILY PROTEIN"/>
    <property type="match status" value="1"/>
</dbReference>
<dbReference type="AlphaFoldDB" id="M4RD24"/>
<dbReference type="EMBL" id="CP004346">
    <property type="protein sequence ID" value="AGH40418.1"/>
    <property type="molecule type" value="Genomic_DNA"/>
</dbReference>
<feature type="region of interest" description="Disordered" evidence="2">
    <location>
        <begin position="1"/>
        <end position="35"/>
    </location>
</feature>
<protein>
    <submittedName>
        <fullName evidence="4">Aldo/keto reductase family oxidoreductase</fullName>
    </submittedName>
</protein>
<evidence type="ECO:0000259" key="3">
    <source>
        <dbReference type="Pfam" id="PF00248"/>
    </source>
</evidence>
<evidence type="ECO:0000256" key="1">
    <source>
        <dbReference type="ARBA" id="ARBA00023002"/>
    </source>
</evidence>
<reference evidence="4 5" key="1">
    <citation type="journal article" date="2013" name="Genome Announc.">
        <title>Complete Genome Sequence of the Probiotic Bifidobacterium thermophilum Strain RBL67.</title>
        <authorList>
            <person name="Jans C."/>
            <person name="Lacroix C."/>
            <person name="Follador R."/>
            <person name="Stevens M.J."/>
        </authorList>
    </citation>
    <scope>NUCLEOTIDE SEQUENCE [LARGE SCALE GENOMIC DNA]</scope>
    <source>
        <strain evidence="4 5">RBL67</strain>
    </source>
</reference>
<dbReference type="KEGG" id="btp:D805_0151"/>
<feature type="compositionally biased region" description="Low complexity" evidence="2">
    <location>
        <begin position="143"/>
        <end position="156"/>
    </location>
</feature>
<dbReference type="CDD" id="cd19088">
    <property type="entry name" value="AKR_AKR13B1"/>
    <property type="match status" value="1"/>
</dbReference>
<dbReference type="InterPro" id="IPR050523">
    <property type="entry name" value="AKR_Detox_Biosynth"/>
</dbReference>
<feature type="region of interest" description="Disordered" evidence="2">
    <location>
        <begin position="143"/>
        <end position="172"/>
    </location>
</feature>
<proteinExistence type="predicted"/>